<reference evidence="3 4" key="1">
    <citation type="submission" date="2019-03" db="EMBL/GenBank/DDBJ databases">
        <title>Metabolic reconstructions from genomes of highly enriched 'Candidatus Accumulibacter' and 'Candidatus Competibacter' bioreactor populations.</title>
        <authorList>
            <person name="Annavajhala M.K."/>
            <person name="Welles L."/>
            <person name="Abbas B."/>
            <person name="Sorokin D."/>
            <person name="Park H."/>
            <person name="Van Loosdrecht M."/>
            <person name="Chandran K."/>
        </authorList>
    </citation>
    <scope>NUCLEOTIDE SEQUENCE [LARGE SCALE GENOMIC DNA]</scope>
    <source>
        <strain evidence="3 4">SBR_G</strain>
    </source>
</reference>
<dbReference type="Gene3D" id="3.90.550.10">
    <property type="entry name" value="Spore Coat Polysaccharide Biosynthesis Protein SpsA, Chain A"/>
    <property type="match status" value="1"/>
</dbReference>
<dbReference type="Proteomes" id="UP000760480">
    <property type="component" value="Unassembled WGS sequence"/>
</dbReference>
<dbReference type="PANTHER" id="PTHR43777:SF1">
    <property type="entry name" value="MOLYBDENUM COFACTOR CYTIDYLYLTRANSFERASE"/>
    <property type="match status" value="1"/>
</dbReference>
<keyword evidence="4" id="KW-1185">Reference proteome</keyword>
<organism evidence="3 4">
    <name type="scientific">Candidatus Competibacter phosphatis</name>
    <dbReference type="NCBI Taxonomy" id="221280"/>
    <lineage>
        <taxon>Bacteria</taxon>
        <taxon>Pseudomonadati</taxon>
        <taxon>Pseudomonadota</taxon>
        <taxon>Gammaproteobacteria</taxon>
        <taxon>Candidatus Competibacteraceae</taxon>
        <taxon>Candidatus Competibacter</taxon>
    </lineage>
</organism>
<dbReference type="Pfam" id="PF12804">
    <property type="entry name" value="NTP_transf_3"/>
    <property type="match status" value="1"/>
</dbReference>
<dbReference type="CDD" id="cd04182">
    <property type="entry name" value="GT_2_like_f"/>
    <property type="match status" value="1"/>
</dbReference>
<dbReference type="PANTHER" id="PTHR43777">
    <property type="entry name" value="MOLYBDENUM COFACTOR CYTIDYLYLTRANSFERASE"/>
    <property type="match status" value="1"/>
</dbReference>
<protein>
    <submittedName>
        <fullName evidence="3">Nucleotidyltransferase family protein</fullName>
    </submittedName>
</protein>
<gene>
    <name evidence="3" type="ORF">E4P82_10430</name>
</gene>
<sequence length="191" mass="20449">MKQGILLAAGFSRRFGANKLLQPLADGIPMALIAARHLRAAVPNVLAVVNPGDPLLARLLAEDGFPVTVCPRAEDGMGTSLAWAVRQTPQASAWIVALADMPFIRSETIAQVADAIERPTTLAAPVFHGRRGHPVGFGRAYFERLTQLTGDEGARSILRDHAEQVRWLACEDSGILKDIDTPADLAPLSSP</sequence>
<evidence type="ECO:0000313" key="3">
    <source>
        <dbReference type="EMBL" id="NMQ19573.1"/>
    </source>
</evidence>
<name>A0ABX1TJL0_9GAMM</name>
<dbReference type="InterPro" id="IPR029044">
    <property type="entry name" value="Nucleotide-diphossugar_trans"/>
</dbReference>
<dbReference type="RefSeq" id="WP_169248826.1">
    <property type="nucleotide sequence ID" value="NZ_SPMZ01000028.1"/>
</dbReference>
<comment type="caution">
    <text evidence="3">The sequence shown here is derived from an EMBL/GenBank/DDBJ whole genome shotgun (WGS) entry which is preliminary data.</text>
</comment>
<dbReference type="EMBL" id="SPMZ01000028">
    <property type="protein sequence ID" value="NMQ19573.1"/>
    <property type="molecule type" value="Genomic_DNA"/>
</dbReference>
<evidence type="ECO:0000313" key="4">
    <source>
        <dbReference type="Proteomes" id="UP000760480"/>
    </source>
</evidence>
<accession>A0ABX1TJL0</accession>
<dbReference type="SUPFAM" id="SSF53448">
    <property type="entry name" value="Nucleotide-diphospho-sugar transferases"/>
    <property type="match status" value="1"/>
</dbReference>
<evidence type="ECO:0000256" key="1">
    <source>
        <dbReference type="ARBA" id="ARBA00022842"/>
    </source>
</evidence>
<proteinExistence type="predicted"/>
<keyword evidence="1" id="KW-0460">Magnesium</keyword>
<evidence type="ECO:0000259" key="2">
    <source>
        <dbReference type="Pfam" id="PF12804"/>
    </source>
</evidence>
<feature type="domain" description="MobA-like NTP transferase" evidence="2">
    <location>
        <begin position="4"/>
        <end position="163"/>
    </location>
</feature>
<dbReference type="InterPro" id="IPR025877">
    <property type="entry name" value="MobA-like_NTP_Trfase"/>
</dbReference>